<dbReference type="AlphaFoldDB" id="A0A4C1SSE0"/>
<dbReference type="EMBL" id="BGZK01000016">
    <property type="protein sequence ID" value="GBP05089.1"/>
    <property type="molecule type" value="Genomic_DNA"/>
</dbReference>
<feature type="compositionally biased region" description="Basic and acidic residues" evidence="1">
    <location>
        <begin position="63"/>
        <end position="84"/>
    </location>
</feature>
<dbReference type="Proteomes" id="UP000299102">
    <property type="component" value="Unassembled WGS sequence"/>
</dbReference>
<sequence>MKEILRAVEPTAETPMILCGDFNSHVYKNESLLSFLKEEFSLECCQTHLPTLGNTYLALTSTRKSEVKPNSQDARRTCRDENGRKSRGHIKA</sequence>
<feature type="region of interest" description="Disordered" evidence="1">
    <location>
        <begin position="62"/>
        <end position="92"/>
    </location>
</feature>
<proteinExistence type="predicted"/>
<keyword evidence="3" id="KW-1185">Reference proteome</keyword>
<evidence type="ECO:0000313" key="3">
    <source>
        <dbReference type="Proteomes" id="UP000299102"/>
    </source>
</evidence>
<evidence type="ECO:0008006" key="4">
    <source>
        <dbReference type="Google" id="ProtNLM"/>
    </source>
</evidence>
<protein>
    <recommendedName>
        <fullName evidence="4">Endonuclease/exonuclease/phosphatase domain-containing protein</fullName>
    </recommendedName>
</protein>
<evidence type="ECO:0000313" key="2">
    <source>
        <dbReference type="EMBL" id="GBP05089.1"/>
    </source>
</evidence>
<reference evidence="2 3" key="1">
    <citation type="journal article" date="2019" name="Commun. Biol.">
        <title>The bagworm genome reveals a unique fibroin gene that provides high tensile strength.</title>
        <authorList>
            <person name="Kono N."/>
            <person name="Nakamura H."/>
            <person name="Ohtoshi R."/>
            <person name="Tomita M."/>
            <person name="Numata K."/>
            <person name="Arakawa K."/>
        </authorList>
    </citation>
    <scope>NUCLEOTIDE SEQUENCE [LARGE SCALE GENOMIC DNA]</scope>
</reference>
<gene>
    <name evidence="2" type="ORF">EVAR_3420_1</name>
</gene>
<organism evidence="2 3">
    <name type="scientific">Eumeta variegata</name>
    <name type="common">Bagworm moth</name>
    <name type="synonym">Eumeta japonica</name>
    <dbReference type="NCBI Taxonomy" id="151549"/>
    <lineage>
        <taxon>Eukaryota</taxon>
        <taxon>Metazoa</taxon>
        <taxon>Ecdysozoa</taxon>
        <taxon>Arthropoda</taxon>
        <taxon>Hexapoda</taxon>
        <taxon>Insecta</taxon>
        <taxon>Pterygota</taxon>
        <taxon>Neoptera</taxon>
        <taxon>Endopterygota</taxon>
        <taxon>Lepidoptera</taxon>
        <taxon>Glossata</taxon>
        <taxon>Ditrysia</taxon>
        <taxon>Tineoidea</taxon>
        <taxon>Psychidae</taxon>
        <taxon>Oiketicinae</taxon>
        <taxon>Eumeta</taxon>
    </lineage>
</organism>
<name>A0A4C1SSE0_EUMVA</name>
<comment type="caution">
    <text evidence="2">The sequence shown here is derived from an EMBL/GenBank/DDBJ whole genome shotgun (WGS) entry which is preliminary data.</text>
</comment>
<evidence type="ECO:0000256" key="1">
    <source>
        <dbReference type="SAM" id="MobiDB-lite"/>
    </source>
</evidence>
<accession>A0A4C1SSE0</accession>